<feature type="transmembrane region" description="Helical" evidence="1">
    <location>
        <begin position="12"/>
        <end position="32"/>
    </location>
</feature>
<keyword evidence="1" id="KW-0812">Transmembrane</keyword>
<dbReference type="Proteomes" id="UP000050421">
    <property type="component" value="Unassembled WGS sequence"/>
</dbReference>
<gene>
    <name evidence="2" type="ORF">HLUCCX10_01895</name>
</gene>
<dbReference type="STRING" id="1305737.GCA_000526355_00299"/>
<organism evidence="2 3">
    <name type="scientific">Algoriphagus marincola HL-49</name>
    <dbReference type="NCBI Taxonomy" id="1305737"/>
    <lineage>
        <taxon>Bacteria</taxon>
        <taxon>Pseudomonadati</taxon>
        <taxon>Bacteroidota</taxon>
        <taxon>Cytophagia</taxon>
        <taxon>Cytophagales</taxon>
        <taxon>Cyclobacteriaceae</taxon>
        <taxon>Algoriphagus</taxon>
    </lineage>
</organism>
<keyword evidence="1" id="KW-1133">Transmembrane helix</keyword>
<protein>
    <submittedName>
        <fullName evidence="2">Uncharacterized protein</fullName>
    </submittedName>
</protein>
<comment type="caution">
    <text evidence="2">The sequence shown here is derived from an EMBL/GenBank/DDBJ whole genome shotgun (WGS) entry which is preliminary data.</text>
</comment>
<keyword evidence="1" id="KW-0472">Membrane</keyword>
<evidence type="ECO:0000313" key="3">
    <source>
        <dbReference type="Proteomes" id="UP000050421"/>
    </source>
</evidence>
<sequence>MNSRVKSESQIMEFIIVGGIILTVIFLIRFIIQRVFGKP</sequence>
<dbReference type="PATRIC" id="fig|1305737.6.peg.1035"/>
<evidence type="ECO:0000256" key="1">
    <source>
        <dbReference type="SAM" id="Phobius"/>
    </source>
</evidence>
<proteinExistence type="predicted"/>
<dbReference type="AlphaFoldDB" id="A0A0N8KHF3"/>
<name>A0A0N8KHF3_9BACT</name>
<evidence type="ECO:0000313" key="2">
    <source>
        <dbReference type="EMBL" id="KPQ19578.1"/>
    </source>
</evidence>
<reference evidence="2 3" key="1">
    <citation type="submission" date="2015-09" db="EMBL/GenBank/DDBJ databases">
        <title>Identification and resolution of microdiversity through metagenomic sequencing of parallel consortia.</title>
        <authorList>
            <person name="Nelson W.C."/>
            <person name="Romine M.F."/>
            <person name="Lindemann S.R."/>
        </authorList>
    </citation>
    <scope>NUCLEOTIDE SEQUENCE [LARGE SCALE GENOMIC DNA]</scope>
    <source>
        <strain evidence="2">HL-49</strain>
    </source>
</reference>
<accession>A0A0N8KHF3</accession>
<dbReference type="EMBL" id="LJXT01000007">
    <property type="protein sequence ID" value="KPQ19578.1"/>
    <property type="molecule type" value="Genomic_DNA"/>
</dbReference>